<feature type="region of interest" description="Disordered" evidence="9">
    <location>
        <begin position="515"/>
        <end position="540"/>
    </location>
</feature>
<proteinExistence type="inferred from homology"/>
<feature type="transmembrane region" description="Helical" evidence="10">
    <location>
        <begin position="612"/>
        <end position="638"/>
    </location>
</feature>
<dbReference type="GO" id="GO:0005886">
    <property type="term" value="C:plasma membrane"/>
    <property type="evidence" value="ECO:0007669"/>
    <property type="project" value="UniProtKB-SubCell"/>
</dbReference>
<evidence type="ECO:0000256" key="4">
    <source>
        <dbReference type="ARBA" id="ARBA00022475"/>
    </source>
</evidence>
<comment type="subcellular location">
    <subcellularLocation>
        <location evidence="1">Cell membrane</location>
        <topology evidence="1">Multi-pass membrane protein</topology>
    </subcellularLocation>
</comment>
<protein>
    <recommendedName>
        <fullName evidence="16">Anion exchange protein</fullName>
    </recommendedName>
</protein>
<dbReference type="Proteomes" id="UP000663829">
    <property type="component" value="Unassembled WGS sequence"/>
</dbReference>
<keyword evidence="8 10" id="KW-0472">Membrane</keyword>
<evidence type="ECO:0008006" key="16">
    <source>
        <dbReference type="Google" id="ProtNLM"/>
    </source>
</evidence>
<reference evidence="13" key="1">
    <citation type="submission" date="2021-02" db="EMBL/GenBank/DDBJ databases">
        <authorList>
            <person name="Nowell W R."/>
        </authorList>
    </citation>
    <scope>NUCLEOTIDE SEQUENCE</scope>
</reference>
<evidence type="ECO:0000256" key="10">
    <source>
        <dbReference type="SAM" id="Phobius"/>
    </source>
</evidence>
<gene>
    <name evidence="13" type="ORF">GPM918_LOCUS6428</name>
    <name evidence="14" type="ORF">SRO942_LOCUS6428</name>
</gene>
<keyword evidence="6 10" id="KW-1133">Transmembrane helix</keyword>
<dbReference type="PRINTS" id="PR01231">
    <property type="entry name" value="HCO3TRNSPORT"/>
</dbReference>
<evidence type="ECO:0000256" key="5">
    <source>
        <dbReference type="ARBA" id="ARBA00022692"/>
    </source>
</evidence>
<organism evidence="13 15">
    <name type="scientific">Didymodactylos carnosus</name>
    <dbReference type="NCBI Taxonomy" id="1234261"/>
    <lineage>
        <taxon>Eukaryota</taxon>
        <taxon>Metazoa</taxon>
        <taxon>Spiralia</taxon>
        <taxon>Gnathifera</taxon>
        <taxon>Rotifera</taxon>
        <taxon>Eurotatoria</taxon>
        <taxon>Bdelloidea</taxon>
        <taxon>Philodinida</taxon>
        <taxon>Philodinidae</taxon>
        <taxon>Didymodactylos</taxon>
    </lineage>
</organism>
<dbReference type="Gene3D" id="1.10.287.570">
    <property type="entry name" value="Helical hairpin bin"/>
    <property type="match status" value="1"/>
</dbReference>
<keyword evidence="15" id="KW-1185">Reference proteome</keyword>
<feature type="compositionally biased region" description="Low complexity" evidence="9">
    <location>
        <begin position="346"/>
        <end position="357"/>
    </location>
</feature>
<evidence type="ECO:0000259" key="12">
    <source>
        <dbReference type="Pfam" id="PF07565"/>
    </source>
</evidence>
<dbReference type="SUPFAM" id="SSF55804">
    <property type="entry name" value="Phoshotransferase/anion transport protein"/>
    <property type="match status" value="1"/>
</dbReference>
<evidence type="ECO:0000313" key="14">
    <source>
        <dbReference type="EMBL" id="CAF3645568.1"/>
    </source>
</evidence>
<feature type="transmembrane region" description="Helical" evidence="10">
    <location>
        <begin position="810"/>
        <end position="827"/>
    </location>
</feature>
<evidence type="ECO:0000256" key="8">
    <source>
        <dbReference type="ARBA" id="ARBA00023136"/>
    </source>
</evidence>
<dbReference type="InterPro" id="IPR016152">
    <property type="entry name" value="PTrfase/Anion_transptr"/>
</dbReference>
<dbReference type="EMBL" id="CAJNOQ010000989">
    <property type="protein sequence ID" value="CAF0857901.1"/>
    <property type="molecule type" value="Genomic_DNA"/>
</dbReference>
<evidence type="ECO:0000256" key="3">
    <source>
        <dbReference type="ARBA" id="ARBA00022448"/>
    </source>
</evidence>
<dbReference type="InterPro" id="IPR013769">
    <property type="entry name" value="Band3_cytoplasmic_dom"/>
</dbReference>
<feature type="transmembrane region" description="Helical" evidence="10">
    <location>
        <begin position="691"/>
        <end position="709"/>
    </location>
</feature>
<evidence type="ECO:0000256" key="9">
    <source>
        <dbReference type="SAM" id="MobiDB-lite"/>
    </source>
</evidence>
<feature type="domain" description="Bicarbonate transporter-like transmembrane" evidence="11">
    <location>
        <begin position="550"/>
        <end position="840"/>
    </location>
</feature>
<dbReference type="GO" id="GO:0015701">
    <property type="term" value="P:bicarbonate transport"/>
    <property type="evidence" value="ECO:0007669"/>
    <property type="project" value="TreeGrafter"/>
</dbReference>
<evidence type="ECO:0000256" key="2">
    <source>
        <dbReference type="ARBA" id="ARBA00010993"/>
    </source>
</evidence>
<dbReference type="InterPro" id="IPR003020">
    <property type="entry name" value="HCO3_transpt_euk"/>
</dbReference>
<dbReference type="Pfam" id="PF07565">
    <property type="entry name" value="Band_3_cyto"/>
    <property type="match status" value="1"/>
</dbReference>
<dbReference type="GO" id="GO:0050801">
    <property type="term" value="P:monoatomic ion homeostasis"/>
    <property type="evidence" value="ECO:0007669"/>
    <property type="project" value="TreeGrafter"/>
</dbReference>
<evidence type="ECO:0000313" key="13">
    <source>
        <dbReference type="EMBL" id="CAF0857901.1"/>
    </source>
</evidence>
<dbReference type="AlphaFoldDB" id="A0A813WN83"/>
<keyword evidence="7" id="KW-0406">Ion transport</keyword>
<sequence length="843" mass="96839">MTCWKRLISKYEEREDSSDRSRHISVETNDTTTEESLEVLSTINNCNSVPLIVVSTDEELLSSEGNRTKQEKTKTKFSFPINMDNISLKEISSPNSCPGSPILPNTSSNASSLLPPGGLPPKRRTLSGHRASYKRAHTGRQSVDHTPRELFIELQELRLDENNDYHWHECARWIRYEEEYDKELEKWQAPRVGCLSFHSLLELRRGLQYEQDIECIYDSIINDAIENGQLNKDVKDELHKALIVDHKHPESHSFSAFRRRSSAIDFPQSSARRSSLAFRKNDIIHCDGPRRMSSFELKPNGELNKNFKSTVVKYDNIDESVVTNVHIKNCKLDEEELHGSSEKINQEQQQSPLPIQQHRPSQAHMGRLDRKNRDQPAYKSDLMKRIPESAECVEVLIGSMRNLTRPIMAFVRLSKGFMMDEITEVPLPVKFMFLLIGPVEEYIEIGRSLSTLFSTREFRDTAYRAMDRRDLLNGINDFLSDSIVLPPGDFDKELLLPVIETAKLRKIQAKKYYTRSHSQNDAADKTSDHSHLSGDKEKQDDDPFIRSGYIFGGVWREMRRRYRHYKSDIFDAFGLHCIVSLVFMLIACLAPALTFGGIIADKTNNKLGVNEMLLASSLNGLLFGLFSGQPLLILGPTGPFLVFEEMVYDLCKSLNCDFWTVRCCVSLWTTFFIIVLVAFEGSFMIRHVTRFTEEIFAFIIALVYLYEPFKKLHKENPVLGKYDNYPLYCSCNKSQSFLYNKTTLTLDVISSSLDQLSTTTPLSFFTTNVTNLYNPLRYACNDCLSHESLKDFTKLNQKNFYNIPQLPNKALLSLIILLGTCFISMALKRFRRSKFFGRTVIIL</sequence>
<comment type="caution">
    <text evidence="13">The sequence shown here is derived from an EMBL/GenBank/DDBJ whole genome shotgun (WGS) entry which is preliminary data.</text>
</comment>
<feature type="domain" description="Band 3 cytoplasmic" evidence="12">
    <location>
        <begin position="149"/>
        <end position="491"/>
    </location>
</feature>
<evidence type="ECO:0000256" key="6">
    <source>
        <dbReference type="ARBA" id="ARBA00022989"/>
    </source>
</evidence>
<dbReference type="GO" id="GO:0008509">
    <property type="term" value="F:monoatomic anion transmembrane transporter activity"/>
    <property type="evidence" value="ECO:0007669"/>
    <property type="project" value="InterPro"/>
</dbReference>
<keyword evidence="3" id="KW-0813">Transport</keyword>
<evidence type="ECO:0000313" key="15">
    <source>
        <dbReference type="Proteomes" id="UP000663829"/>
    </source>
</evidence>
<name>A0A813WN83_9BILA</name>
<dbReference type="EMBL" id="CAJOBC010000989">
    <property type="protein sequence ID" value="CAF3645568.1"/>
    <property type="molecule type" value="Genomic_DNA"/>
</dbReference>
<feature type="region of interest" description="Disordered" evidence="9">
    <location>
        <begin position="336"/>
        <end position="374"/>
    </location>
</feature>
<dbReference type="GO" id="GO:0005452">
    <property type="term" value="F:solute:inorganic anion antiporter activity"/>
    <property type="evidence" value="ECO:0007669"/>
    <property type="project" value="InterPro"/>
</dbReference>
<dbReference type="Gene3D" id="3.40.930.10">
    <property type="entry name" value="Mannitol-specific EII, Chain A"/>
    <property type="match status" value="1"/>
</dbReference>
<feature type="compositionally biased region" description="Basic and acidic residues" evidence="9">
    <location>
        <begin position="522"/>
        <end position="540"/>
    </location>
</feature>
<feature type="transmembrane region" description="Helical" evidence="10">
    <location>
        <begin position="658"/>
        <end position="679"/>
    </location>
</feature>
<evidence type="ECO:0000256" key="1">
    <source>
        <dbReference type="ARBA" id="ARBA00004651"/>
    </source>
</evidence>
<evidence type="ECO:0000256" key="7">
    <source>
        <dbReference type="ARBA" id="ARBA00023065"/>
    </source>
</evidence>
<dbReference type="PANTHER" id="PTHR11453:SF47">
    <property type="entry name" value="ANION EXCHANGE PROTEIN"/>
    <property type="match status" value="1"/>
</dbReference>
<dbReference type="PANTHER" id="PTHR11453">
    <property type="entry name" value="ANION EXCHANGE PROTEIN"/>
    <property type="match status" value="1"/>
</dbReference>
<dbReference type="Pfam" id="PF00955">
    <property type="entry name" value="HCO3_cotransp"/>
    <property type="match status" value="1"/>
</dbReference>
<keyword evidence="4" id="KW-1003">Cell membrane</keyword>
<comment type="similarity">
    <text evidence="2">Belongs to the anion exchanger (TC 2.A.31) family.</text>
</comment>
<accession>A0A813WN83</accession>
<keyword evidence="5 10" id="KW-0812">Transmembrane</keyword>
<evidence type="ECO:0000259" key="11">
    <source>
        <dbReference type="Pfam" id="PF00955"/>
    </source>
</evidence>
<feature type="transmembrane region" description="Helical" evidence="10">
    <location>
        <begin position="573"/>
        <end position="600"/>
    </location>
</feature>
<dbReference type="InterPro" id="IPR011531">
    <property type="entry name" value="HCO3_transpt-like_TM_dom"/>
</dbReference>
<dbReference type="OrthoDB" id="1735926at2759"/>
<dbReference type="Proteomes" id="UP000681722">
    <property type="component" value="Unassembled WGS sequence"/>
</dbReference>